<sequence>MKNLIIKDLKGAKWTLIAYSILLCFIYLPLLNKNAPIVKDYKESVFDFFTNLNLFYFSSLFLMIAINFIIIRNTNKKSNTNKLLRSLPIMTKSIIGSVFIEPILLFLTFILVGLGINTIFSLFIGTHTKISLGILIIIFIMFYIYASTMLALALVYPESSVVSYLRSVPMFLLIIIVALFDKLIKNLNINIDIFDRYIPLAIGILFIIGILITIFMYKFSINKFLAKDL</sequence>
<evidence type="ECO:0000313" key="3">
    <source>
        <dbReference type="Proteomes" id="UP000249986"/>
    </source>
</evidence>
<keyword evidence="1" id="KW-1133">Transmembrane helix</keyword>
<dbReference type="EMBL" id="UAWG01000019">
    <property type="protein sequence ID" value="SQB60716.1"/>
    <property type="molecule type" value="Genomic_DNA"/>
</dbReference>
<proteinExistence type="predicted"/>
<protein>
    <recommendedName>
        <fullName evidence="4">ABC transporter permease</fullName>
    </recommendedName>
</protein>
<dbReference type="Proteomes" id="UP000249986">
    <property type="component" value="Unassembled WGS sequence"/>
</dbReference>
<feature type="transmembrane region" description="Helical" evidence="1">
    <location>
        <begin position="12"/>
        <end position="32"/>
    </location>
</feature>
<accession>A0A2X2Y8E9</accession>
<name>A0A2X2Y8E9_CLOPF</name>
<gene>
    <name evidence="2" type="ORF">NCTC10719_02371</name>
</gene>
<feature type="transmembrane region" description="Helical" evidence="1">
    <location>
        <begin position="132"/>
        <end position="155"/>
    </location>
</feature>
<dbReference type="InterPro" id="IPR025699">
    <property type="entry name" value="ABC2_memb-like"/>
</dbReference>
<evidence type="ECO:0008006" key="4">
    <source>
        <dbReference type="Google" id="ProtNLM"/>
    </source>
</evidence>
<feature type="transmembrane region" description="Helical" evidence="1">
    <location>
        <begin position="106"/>
        <end position="125"/>
    </location>
</feature>
<feature type="transmembrane region" description="Helical" evidence="1">
    <location>
        <begin position="161"/>
        <end position="180"/>
    </location>
</feature>
<dbReference type="RefSeq" id="WP_003449967.1">
    <property type="nucleotide sequence ID" value="NZ_CATNXQ010000003.1"/>
</dbReference>
<dbReference type="Pfam" id="PF13346">
    <property type="entry name" value="ABC2_membrane_5"/>
    <property type="match status" value="1"/>
</dbReference>
<reference evidence="2 3" key="1">
    <citation type="submission" date="2018-06" db="EMBL/GenBank/DDBJ databases">
        <authorList>
            <consortium name="Pathogen Informatics"/>
            <person name="Doyle S."/>
        </authorList>
    </citation>
    <scope>NUCLEOTIDE SEQUENCE [LARGE SCALE GENOMIC DNA]</scope>
    <source>
        <strain evidence="2 3">NCTC10719</strain>
    </source>
</reference>
<feature type="transmembrane region" description="Helical" evidence="1">
    <location>
        <begin position="52"/>
        <end position="71"/>
    </location>
</feature>
<organism evidence="2 3">
    <name type="scientific">Clostridium perfringens</name>
    <dbReference type="NCBI Taxonomy" id="1502"/>
    <lineage>
        <taxon>Bacteria</taxon>
        <taxon>Bacillati</taxon>
        <taxon>Bacillota</taxon>
        <taxon>Clostridia</taxon>
        <taxon>Eubacteriales</taxon>
        <taxon>Clostridiaceae</taxon>
        <taxon>Clostridium</taxon>
    </lineage>
</organism>
<evidence type="ECO:0000313" key="2">
    <source>
        <dbReference type="EMBL" id="SQB60716.1"/>
    </source>
</evidence>
<evidence type="ECO:0000256" key="1">
    <source>
        <dbReference type="SAM" id="Phobius"/>
    </source>
</evidence>
<keyword evidence="1" id="KW-0812">Transmembrane</keyword>
<dbReference type="AlphaFoldDB" id="A0A2X2Y8E9"/>
<feature type="transmembrane region" description="Helical" evidence="1">
    <location>
        <begin position="200"/>
        <end position="219"/>
    </location>
</feature>
<keyword evidence="1" id="KW-0472">Membrane</keyword>